<feature type="domain" description="CinA C-terminal" evidence="1">
    <location>
        <begin position="8"/>
        <end position="159"/>
    </location>
</feature>
<dbReference type="InterPro" id="IPR036653">
    <property type="entry name" value="CinA-like_C"/>
</dbReference>
<keyword evidence="2" id="KW-0378">Hydrolase</keyword>
<dbReference type="SUPFAM" id="SSF142433">
    <property type="entry name" value="CinA-like"/>
    <property type="match status" value="1"/>
</dbReference>
<proteinExistence type="predicted"/>
<name>A0ABY7HM02_9GAMM</name>
<dbReference type="RefSeq" id="WP_045048575.1">
    <property type="nucleotide sequence ID" value="NZ_CP114058.1"/>
</dbReference>
<reference evidence="2" key="1">
    <citation type="submission" date="2022-12" db="EMBL/GenBank/DDBJ databases">
        <title>Complete genome sequence of an Australian strain of Rouxiella badensis DAR84756 and resolution of the R. badensis DSM100043 and R. chamberiensis DSM28324 genomes.</title>
        <authorList>
            <person name="Paul S."/>
            <person name="Anderson P.J."/>
            <person name="Maynard G."/>
            <person name="Dyall-Smith M."/>
            <person name="Kudinha T."/>
        </authorList>
    </citation>
    <scope>NUCLEOTIDE SEQUENCE</scope>
    <source>
        <strain evidence="2">DSM 28324</strain>
    </source>
</reference>
<evidence type="ECO:0000259" key="1">
    <source>
        <dbReference type="Pfam" id="PF02464"/>
    </source>
</evidence>
<dbReference type="EMBL" id="CP114058">
    <property type="protein sequence ID" value="WAT00087.1"/>
    <property type="molecule type" value="Genomic_DNA"/>
</dbReference>
<dbReference type="NCBIfam" id="TIGR00199">
    <property type="entry name" value="PncC_domain"/>
    <property type="match status" value="1"/>
</dbReference>
<evidence type="ECO:0000313" key="3">
    <source>
        <dbReference type="Proteomes" id="UP001164712"/>
    </source>
</evidence>
<dbReference type="Gene3D" id="3.90.950.20">
    <property type="entry name" value="CinA-like"/>
    <property type="match status" value="1"/>
</dbReference>
<dbReference type="Pfam" id="PF02464">
    <property type="entry name" value="CinA"/>
    <property type="match status" value="1"/>
</dbReference>
<accession>A0ABY7HM02</accession>
<dbReference type="InterPro" id="IPR008136">
    <property type="entry name" value="CinA_C"/>
</dbReference>
<gene>
    <name evidence="2" type="primary">pncC</name>
    <name evidence="2" type="ORF">O1V66_13880</name>
</gene>
<dbReference type="NCBIfam" id="NF002975">
    <property type="entry name" value="PRK03661.1"/>
    <property type="match status" value="1"/>
</dbReference>
<evidence type="ECO:0000313" key="2">
    <source>
        <dbReference type="EMBL" id="WAT00087.1"/>
    </source>
</evidence>
<sequence length="164" mass="17569">MTENKLHQLSIEVGAALKARDFWVTCAESCTGGWVAKALTDVAGSSAWFDRGFVTYSNAAKREMLDVSDATLKEFGAVSEQVVREMARGARYAAGANLAVSISGIAGPDGGSEAKPVGTVWFGFADNDGRIYAHKEVFSGNREAVRLQAAVFALQTLLDEFLKK</sequence>
<dbReference type="GO" id="GO:0019159">
    <property type="term" value="F:nicotinamide-nucleotide amidase activity"/>
    <property type="evidence" value="ECO:0007669"/>
    <property type="project" value="UniProtKB-EC"/>
</dbReference>
<protein>
    <submittedName>
        <fullName evidence="2">Nicotinamide-nucleotide amidase</fullName>
        <ecNumber evidence="2">3.5.1.42</ecNumber>
    </submittedName>
</protein>
<keyword evidence="3" id="KW-1185">Reference proteome</keyword>
<dbReference type="Proteomes" id="UP001164712">
    <property type="component" value="Chromosome"/>
</dbReference>
<dbReference type="EC" id="3.5.1.42" evidence="2"/>
<organism evidence="2 3">
    <name type="scientific">Rouxiella chamberiensis</name>
    <dbReference type="NCBI Taxonomy" id="1513468"/>
    <lineage>
        <taxon>Bacteria</taxon>
        <taxon>Pseudomonadati</taxon>
        <taxon>Pseudomonadota</taxon>
        <taxon>Gammaproteobacteria</taxon>
        <taxon>Enterobacterales</taxon>
        <taxon>Yersiniaceae</taxon>
        <taxon>Rouxiella</taxon>
    </lineage>
</organism>